<sequence length="64" mass="7806">MPNNYDYNNHNYHNNNYDYDYDKPDYWYSISPKITYKTDCETEDYRKVSNRIKGCGSLSKQFSK</sequence>
<evidence type="ECO:0000313" key="2">
    <source>
        <dbReference type="Proteomes" id="UP000270094"/>
    </source>
</evidence>
<organism evidence="1 2">
    <name type="scientific">Strongylus vulgaris</name>
    <name type="common">Blood worm</name>
    <dbReference type="NCBI Taxonomy" id="40348"/>
    <lineage>
        <taxon>Eukaryota</taxon>
        <taxon>Metazoa</taxon>
        <taxon>Ecdysozoa</taxon>
        <taxon>Nematoda</taxon>
        <taxon>Chromadorea</taxon>
        <taxon>Rhabditida</taxon>
        <taxon>Rhabditina</taxon>
        <taxon>Rhabditomorpha</taxon>
        <taxon>Strongyloidea</taxon>
        <taxon>Strongylidae</taxon>
        <taxon>Strongylus</taxon>
    </lineage>
</organism>
<name>A0A3P7JDS2_STRVU</name>
<reference evidence="1 2" key="1">
    <citation type="submission" date="2018-11" db="EMBL/GenBank/DDBJ databases">
        <authorList>
            <consortium name="Pathogen Informatics"/>
        </authorList>
    </citation>
    <scope>NUCLEOTIDE SEQUENCE [LARGE SCALE GENOMIC DNA]</scope>
</reference>
<dbReference type="AlphaFoldDB" id="A0A3P7JDS2"/>
<keyword evidence="2" id="KW-1185">Reference proteome</keyword>
<accession>A0A3P7JDS2</accession>
<gene>
    <name evidence="1" type="ORF">SVUK_LOCUS9205</name>
</gene>
<protein>
    <submittedName>
        <fullName evidence="1">Uncharacterized protein</fullName>
    </submittedName>
</protein>
<dbReference type="EMBL" id="UYYB01034726">
    <property type="protein sequence ID" value="VDM74207.1"/>
    <property type="molecule type" value="Genomic_DNA"/>
</dbReference>
<dbReference type="Proteomes" id="UP000270094">
    <property type="component" value="Unassembled WGS sequence"/>
</dbReference>
<proteinExistence type="predicted"/>
<evidence type="ECO:0000313" key="1">
    <source>
        <dbReference type="EMBL" id="VDM74207.1"/>
    </source>
</evidence>